<dbReference type="EMBL" id="FCOL02000039">
    <property type="protein sequence ID" value="SAL76839.1"/>
    <property type="molecule type" value="Genomic_DNA"/>
</dbReference>
<dbReference type="OrthoDB" id="9010846at2"/>
<organism evidence="1 2">
    <name type="scientific">Caballeronia terrestris</name>
    <dbReference type="NCBI Taxonomy" id="1226301"/>
    <lineage>
        <taxon>Bacteria</taxon>
        <taxon>Pseudomonadati</taxon>
        <taxon>Pseudomonadota</taxon>
        <taxon>Betaproteobacteria</taxon>
        <taxon>Burkholderiales</taxon>
        <taxon>Burkholderiaceae</taxon>
        <taxon>Caballeronia</taxon>
    </lineage>
</organism>
<dbReference type="Proteomes" id="UP000054925">
    <property type="component" value="Unassembled WGS sequence"/>
</dbReference>
<gene>
    <name evidence="1" type="ORF">AWB67_04988</name>
</gene>
<name>A0A158K7T8_9BURK</name>
<sequence>MLGATLGDIGAELNHQWRYYMVRKLYIEDIVDGLCLDRGTAINEPNAWRWYRQRGAPWRIDPNRERPRVRVVVALARLEDIKRAFRD</sequence>
<protein>
    <submittedName>
        <fullName evidence="1">Uncharacterized protein</fullName>
    </submittedName>
</protein>
<reference evidence="1" key="1">
    <citation type="submission" date="2016-01" db="EMBL/GenBank/DDBJ databases">
        <authorList>
            <person name="Peeters C."/>
        </authorList>
    </citation>
    <scope>NUCLEOTIDE SEQUENCE [LARGE SCALE GENOMIC DNA]</scope>
    <source>
        <strain evidence="1">LMG 22937</strain>
    </source>
</reference>
<accession>A0A158K7T8</accession>
<evidence type="ECO:0000313" key="1">
    <source>
        <dbReference type="EMBL" id="SAL76839.1"/>
    </source>
</evidence>
<dbReference type="RefSeq" id="WP_087658857.1">
    <property type="nucleotide sequence ID" value="NZ_FCOL02000039.1"/>
</dbReference>
<proteinExistence type="predicted"/>
<keyword evidence="2" id="KW-1185">Reference proteome</keyword>
<dbReference type="AlphaFoldDB" id="A0A158K7T8"/>
<comment type="caution">
    <text evidence="1">The sequence shown here is derived from an EMBL/GenBank/DDBJ whole genome shotgun (WGS) entry which is preliminary data.</text>
</comment>
<evidence type="ECO:0000313" key="2">
    <source>
        <dbReference type="Proteomes" id="UP000054925"/>
    </source>
</evidence>